<evidence type="ECO:0000256" key="1">
    <source>
        <dbReference type="SAM" id="MobiDB-lite"/>
    </source>
</evidence>
<organism evidence="2 3">
    <name type="scientific">Helianthus annuus</name>
    <name type="common">Common sunflower</name>
    <dbReference type="NCBI Taxonomy" id="4232"/>
    <lineage>
        <taxon>Eukaryota</taxon>
        <taxon>Viridiplantae</taxon>
        <taxon>Streptophyta</taxon>
        <taxon>Embryophyta</taxon>
        <taxon>Tracheophyta</taxon>
        <taxon>Spermatophyta</taxon>
        <taxon>Magnoliopsida</taxon>
        <taxon>eudicotyledons</taxon>
        <taxon>Gunneridae</taxon>
        <taxon>Pentapetalae</taxon>
        <taxon>asterids</taxon>
        <taxon>campanulids</taxon>
        <taxon>Asterales</taxon>
        <taxon>Asteraceae</taxon>
        <taxon>Asteroideae</taxon>
        <taxon>Heliantheae alliance</taxon>
        <taxon>Heliantheae</taxon>
        <taxon>Helianthus</taxon>
    </lineage>
</organism>
<reference evidence="2" key="2">
    <citation type="submission" date="2020-06" db="EMBL/GenBank/DDBJ databases">
        <title>Helianthus annuus Genome sequencing and assembly Release 2.</title>
        <authorList>
            <person name="Gouzy J."/>
            <person name="Langlade N."/>
            <person name="Munos S."/>
        </authorList>
    </citation>
    <scope>NUCLEOTIDE SEQUENCE</scope>
    <source>
        <tissue evidence="2">Leaves</tissue>
    </source>
</reference>
<proteinExistence type="predicted"/>
<dbReference type="Gramene" id="mRNA:HanXRQr2_Chr04g0150421">
    <property type="protein sequence ID" value="CDS:HanXRQr2_Chr04g0150421.1"/>
    <property type="gene ID" value="HanXRQr2_Chr04g0150421"/>
</dbReference>
<feature type="region of interest" description="Disordered" evidence="1">
    <location>
        <begin position="46"/>
        <end position="71"/>
    </location>
</feature>
<gene>
    <name evidence="2" type="ORF">HanXRQr2_Chr04g0150421</name>
</gene>
<name>A0A9K3NQB4_HELAN</name>
<keyword evidence="3" id="KW-1185">Reference proteome</keyword>
<accession>A0A9K3NQB4</accession>
<sequence length="71" mass="8619">MRCQTKSPIQPIYWRCHRGRSRYYSFQFVRHQEHYARLHCSPCHHQSEARPYHEPSPISTYQGRSKSVKSK</sequence>
<dbReference type="EMBL" id="MNCJ02000319">
    <property type="protein sequence ID" value="KAF5808864.1"/>
    <property type="molecule type" value="Genomic_DNA"/>
</dbReference>
<protein>
    <submittedName>
        <fullName evidence="2">Uncharacterized protein</fullName>
    </submittedName>
</protein>
<comment type="caution">
    <text evidence="2">The sequence shown here is derived from an EMBL/GenBank/DDBJ whole genome shotgun (WGS) entry which is preliminary data.</text>
</comment>
<dbReference type="Proteomes" id="UP000215914">
    <property type="component" value="Unassembled WGS sequence"/>
</dbReference>
<reference evidence="2" key="1">
    <citation type="journal article" date="2017" name="Nature">
        <title>The sunflower genome provides insights into oil metabolism, flowering and Asterid evolution.</title>
        <authorList>
            <person name="Badouin H."/>
            <person name="Gouzy J."/>
            <person name="Grassa C.J."/>
            <person name="Murat F."/>
            <person name="Staton S.E."/>
            <person name="Cottret L."/>
            <person name="Lelandais-Briere C."/>
            <person name="Owens G.L."/>
            <person name="Carrere S."/>
            <person name="Mayjonade B."/>
            <person name="Legrand L."/>
            <person name="Gill N."/>
            <person name="Kane N.C."/>
            <person name="Bowers J.E."/>
            <person name="Hubner S."/>
            <person name="Bellec A."/>
            <person name="Berard A."/>
            <person name="Berges H."/>
            <person name="Blanchet N."/>
            <person name="Boniface M.C."/>
            <person name="Brunel D."/>
            <person name="Catrice O."/>
            <person name="Chaidir N."/>
            <person name="Claudel C."/>
            <person name="Donnadieu C."/>
            <person name="Faraut T."/>
            <person name="Fievet G."/>
            <person name="Helmstetter N."/>
            <person name="King M."/>
            <person name="Knapp S.J."/>
            <person name="Lai Z."/>
            <person name="Le Paslier M.C."/>
            <person name="Lippi Y."/>
            <person name="Lorenzon L."/>
            <person name="Mandel J.R."/>
            <person name="Marage G."/>
            <person name="Marchand G."/>
            <person name="Marquand E."/>
            <person name="Bret-Mestries E."/>
            <person name="Morien E."/>
            <person name="Nambeesan S."/>
            <person name="Nguyen T."/>
            <person name="Pegot-Espagnet P."/>
            <person name="Pouilly N."/>
            <person name="Raftis F."/>
            <person name="Sallet E."/>
            <person name="Schiex T."/>
            <person name="Thomas J."/>
            <person name="Vandecasteele C."/>
            <person name="Vares D."/>
            <person name="Vear F."/>
            <person name="Vautrin S."/>
            <person name="Crespi M."/>
            <person name="Mangin B."/>
            <person name="Burke J.M."/>
            <person name="Salse J."/>
            <person name="Munos S."/>
            <person name="Vincourt P."/>
            <person name="Rieseberg L.H."/>
            <person name="Langlade N.B."/>
        </authorList>
    </citation>
    <scope>NUCLEOTIDE SEQUENCE</scope>
    <source>
        <tissue evidence="2">Leaves</tissue>
    </source>
</reference>
<evidence type="ECO:0000313" key="2">
    <source>
        <dbReference type="EMBL" id="KAF5808864.1"/>
    </source>
</evidence>
<evidence type="ECO:0000313" key="3">
    <source>
        <dbReference type="Proteomes" id="UP000215914"/>
    </source>
</evidence>
<dbReference type="AlphaFoldDB" id="A0A9K3NQB4"/>